<feature type="transmembrane region" description="Helical" evidence="1">
    <location>
        <begin position="97"/>
        <end position="122"/>
    </location>
</feature>
<gene>
    <name evidence="2" type="ORF">ACFOYW_14335</name>
</gene>
<accession>A0ABV8Q856</accession>
<evidence type="ECO:0000313" key="2">
    <source>
        <dbReference type="EMBL" id="MFC4244552.1"/>
    </source>
</evidence>
<keyword evidence="1" id="KW-0812">Transmembrane</keyword>
<keyword evidence="1" id="KW-0472">Membrane</keyword>
<dbReference type="Proteomes" id="UP001595900">
    <property type="component" value="Unassembled WGS sequence"/>
</dbReference>
<evidence type="ECO:0000313" key="3">
    <source>
        <dbReference type="Proteomes" id="UP001595900"/>
    </source>
</evidence>
<organism evidence="2 3">
    <name type="scientific">Gryllotalpicola reticulitermitis</name>
    <dbReference type="NCBI Taxonomy" id="1184153"/>
    <lineage>
        <taxon>Bacteria</taxon>
        <taxon>Bacillati</taxon>
        <taxon>Actinomycetota</taxon>
        <taxon>Actinomycetes</taxon>
        <taxon>Micrococcales</taxon>
        <taxon>Microbacteriaceae</taxon>
        <taxon>Gryllotalpicola</taxon>
    </lineage>
</organism>
<keyword evidence="3" id="KW-1185">Reference proteome</keyword>
<feature type="transmembrane region" description="Helical" evidence="1">
    <location>
        <begin position="29"/>
        <end position="47"/>
    </location>
</feature>
<evidence type="ECO:0000256" key="1">
    <source>
        <dbReference type="SAM" id="Phobius"/>
    </source>
</evidence>
<proteinExistence type="predicted"/>
<dbReference type="EMBL" id="JBHSCN010000006">
    <property type="protein sequence ID" value="MFC4244552.1"/>
    <property type="molecule type" value="Genomic_DNA"/>
</dbReference>
<sequence length="149" mass="15524">MTQTAESTITPESSNALPGGRVLRVARRLMVVAVAASLSCSILLTDGKGAEVGTSTTLVDASMHASPALYIIFGVVLFVAIGRALRGGTDERRAVKTLNHAMLVIAAVAVVAVAASGIYFFAMPVTYWVHHGLVIQPFPFASVHATTSS</sequence>
<name>A0ABV8Q856_9MICO</name>
<protein>
    <submittedName>
        <fullName evidence="2">Uncharacterized protein</fullName>
    </submittedName>
</protein>
<comment type="caution">
    <text evidence="2">The sequence shown here is derived from an EMBL/GenBank/DDBJ whole genome shotgun (WGS) entry which is preliminary data.</text>
</comment>
<dbReference type="RefSeq" id="WP_390230264.1">
    <property type="nucleotide sequence ID" value="NZ_JBHSCN010000006.1"/>
</dbReference>
<feature type="transmembrane region" description="Helical" evidence="1">
    <location>
        <begin position="67"/>
        <end position="85"/>
    </location>
</feature>
<keyword evidence="1" id="KW-1133">Transmembrane helix</keyword>
<reference evidence="3" key="1">
    <citation type="journal article" date="2019" name="Int. J. Syst. Evol. Microbiol.">
        <title>The Global Catalogue of Microorganisms (GCM) 10K type strain sequencing project: providing services to taxonomists for standard genome sequencing and annotation.</title>
        <authorList>
            <consortium name="The Broad Institute Genomics Platform"/>
            <consortium name="The Broad Institute Genome Sequencing Center for Infectious Disease"/>
            <person name="Wu L."/>
            <person name="Ma J."/>
        </authorList>
    </citation>
    <scope>NUCLEOTIDE SEQUENCE [LARGE SCALE GENOMIC DNA]</scope>
    <source>
        <strain evidence="3">CGMCC 1.10363</strain>
    </source>
</reference>